<reference evidence="3" key="1">
    <citation type="submission" date="2022-06" db="EMBL/GenBank/DDBJ databases">
        <title>Physiological and biochemical characterization and genomic elucidation of a strain of the genus Ensifer adhaerens M8 that combines arsenic oxidation and chromium reduction.</title>
        <authorList>
            <person name="Li X."/>
            <person name="Yu c."/>
        </authorList>
    </citation>
    <scope>NUCLEOTIDE SEQUENCE</scope>
    <source>
        <strain evidence="3">M8</strain>
        <plasmid evidence="3">pB</plasmid>
    </source>
</reference>
<dbReference type="GeneID" id="42983395"/>
<feature type="compositionally biased region" description="Polar residues" evidence="1">
    <location>
        <begin position="156"/>
        <end position="165"/>
    </location>
</feature>
<keyword evidence="2" id="KW-1133">Transmembrane helix</keyword>
<proteinExistence type="predicted"/>
<dbReference type="Proteomes" id="UP001214094">
    <property type="component" value="Plasmid unnamedB"/>
</dbReference>
<evidence type="ECO:0000313" key="4">
    <source>
        <dbReference type="EMBL" id="WFP94758.1"/>
    </source>
</evidence>
<keyword evidence="6" id="KW-1185">Reference proteome</keyword>
<geneLocation type="plasmid" evidence="3 5">
    <name>pB</name>
</geneLocation>
<keyword evidence="2" id="KW-0812">Transmembrane</keyword>
<dbReference type="AlphaFoldDB" id="A0A9Q9DDN9"/>
<dbReference type="Proteomes" id="UP001055460">
    <property type="component" value="Plasmid pB"/>
</dbReference>
<accession>A0A9Q9DDN9</accession>
<dbReference type="EMBL" id="CP121310">
    <property type="protein sequence ID" value="WFP94758.1"/>
    <property type="molecule type" value="Genomic_DNA"/>
</dbReference>
<evidence type="ECO:0000313" key="5">
    <source>
        <dbReference type="Proteomes" id="UP001055460"/>
    </source>
</evidence>
<organism evidence="3 5">
    <name type="scientific">Ensifer adhaerens</name>
    <name type="common">Sinorhizobium morelense</name>
    <dbReference type="NCBI Taxonomy" id="106592"/>
    <lineage>
        <taxon>Bacteria</taxon>
        <taxon>Pseudomonadati</taxon>
        <taxon>Pseudomonadota</taxon>
        <taxon>Alphaproteobacteria</taxon>
        <taxon>Hyphomicrobiales</taxon>
        <taxon>Rhizobiaceae</taxon>
        <taxon>Sinorhizobium/Ensifer group</taxon>
        <taxon>Ensifer</taxon>
    </lineage>
</organism>
<feature type="transmembrane region" description="Helical" evidence="2">
    <location>
        <begin position="130"/>
        <end position="148"/>
    </location>
</feature>
<feature type="compositionally biased region" description="Low complexity" evidence="1">
    <location>
        <begin position="10"/>
        <end position="19"/>
    </location>
</feature>
<feature type="compositionally biased region" description="Basic and acidic residues" evidence="1">
    <location>
        <begin position="167"/>
        <end position="180"/>
    </location>
</feature>
<sequence>MIENPENRRQQQQPISPSQEGGPYSGGGESDAGRPRVDQNVASDDLSGQAKAAAAKVVDDEKGALARQLRGLAGAMEKVGSELRDSDQPGLGRYTQDLGNSIGRLARECEDRDLGEIASIAENYGRKQPLAFLGMAAIAGLAASRFLIASAKRTATKTSNSSSSPRAGDDWSFEKDFRDA</sequence>
<evidence type="ECO:0000256" key="1">
    <source>
        <dbReference type="SAM" id="MobiDB-lite"/>
    </source>
</evidence>
<dbReference type="EMBL" id="CP098809">
    <property type="protein sequence ID" value="USJ27923.1"/>
    <property type="molecule type" value="Genomic_DNA"/>
</dbReference>
<geneLocation type="plasmid" evidence="4 6">
    <name>unnamedB</name>
</geneLocation>
<dbReference type="RefSeq" id="WP_143106284.1">
    <property type="nucleotide sequence ID" value="NZ_CP015882.1"/>
</dbReference>
<gene>
    <name evidence="3" type="ORF">NE863_29050</name>
    <name evidence="4" type="ORF">P4B07_33770</name>
</gene>
<evidence type="ECO:0000256" key="2">
    <source>
        <dbReference type="SAM" id="Phobius"/>
    </source>
</evidence>
<feature type="region of interest" description="Disordered" evidence="1">
    <location>
        <begin position="153"/>
        <end position="180"/>
    </location>
</feature>
<keyword evidence="3" id="KW-0614">Plasmid</keyword>
<keyword evidence="2" id="KW-0472">Membrane</keyword>
<feature type="region of interest" description="Disordered" evidence="1">
    <location>
        <begin position="1"/>
        <end position="53"/>
    </location>
</feature>
<evidence type="ECO:0000313" key="3">
    <source>
        <dbReference type="EMBL" id="USJ27923.1"/>
    </source>
</evidence>
<protein>
    <submittedName>
        <fullName evidence="3">Nutrient deprivation-induced protein</fullName>
    </submittedName>
</protein>
<reference evidence="4 6" key="2">
    <citation type="submission" date="2023-03" db="EMBL/GenBank/DDBJ databases">
        <title>Comparative genome and transcriptome analysis combination mining strategies for increasing vitamin B12 production of Ensifer adhaerens strain.</title>
        <authorList>
            <person name="Yongheng L."/>
        </authorList>
    </citation>
    <scope>NUCLEOTIDE SEQUENCE [LARGE SCALE GENOMIC DNA]</scope>
    <source>
        <strain evidence="4 6">Casida A-T305</strain>
        <plasmid evidence="4 6">unnamedB</plasmid>
    </source>
</reference>
<evidence type="ECO:0000313" key="6">
    <source>
        <dbReference type="Proteomes" id="UP001214094"/>
    </source>
</evidence>
<name>A0A9Q9DDN9_ENSAD</name>